<evidence type="ECO:0000256" key="7">
    <source>
        <dbReference type="PIRSR" id="PIRSR604254-1"/>
    </source>
</evidence>
<feature type="transmembrane region" description="Helical" evidence="8">
    <location>
        <begin position="193"/>
        <end position="212"/>
    </location>
</feature>
<dbReference type="EMBL" id="QFPP01000206">
    <property type="protein sequence ID" value="PZQ73113.1"/>
    <property type="molecule type" value="Genomic_DNA"/>
</dbReference>
<dbReference type="GO" id="GO:0046872">
    <property type="term" value="F:metal ion binding"/>
    <property type="evidence" value="ECO:0007669"/>
    <property type="project" value="UniProtKB-KW"/>
</dbReference>
<feature type="transmembrane region" description="Helical" evidence="8">
    <location>
        <begin position="48"/>
        <end position="71"/>
    </location>
</feature>
<keyword evidence="5 8" id="KW-1133">Transmembrane helix</keyword>
<keyword evidence="7" id="KW-0479">Metal-binding</keyword>
<feature type="transmembrane region" description="Helical" evidence="8">
    <location>
        <begin position="15"/>
        <end position="36"/>
    </location>
</feature>
<dbReference type="Pfam" id="PF03006">
    <property type="entry name" value="HlyIII"/>
    <property type="match status" value="1"/>
</dbReference>
<keyword evidence="7" id="KW-0862">Zinc</keyword>
<feature type="transmembrane region" description="Helical" evidence="8">
    <location>
        <begin position="163"/>
        <end position="184"/>
    </location>
</feature>
<feature type="transmembrane region" description="Helical" evidence="8">
    <location>
        <begin position="136"/>
        <end position="157"/>
    </location>
</feature>
<evidence type="ECO:0000256" key="4">
    <source>
        <dbReference type="ARBA" id="ARBA00022692"/>
    </source>
</evidence>
<gene>
    <name evidence="9" type="ORF">DI563_15890</name>
</gene>
<evidence type="ECO:0000256" key="5">
    <source>
        <dbReference type="ARBA" id="ARBA00022989"/>
    </source>
</evidence>
<comment type="caution">
    <text evidence="9">The sequence shown here is derived from an EMBL/GenBank/DDBJ whole genome shotgun (WGS) entry which is preliminary data.</text>
</comment>
<name>A0A2W5S054_VARPD</name>
<proteinExistence type="inferred from homology"/>
<comment type="similarity">
    <text evidence="2">Belongs to the UPF0073 (Hly-III) family.</text>
</comment>
<keyword evidence="3" id="KW-1003">Cell membrane</keyword>
<feature type="binding site" evidence="7">
    <location>
        <position position="69"/>
    </location>
    <ligand>
        <name>Zn(2+)</name>
        <dbReference type="ChEBI" id="CHEBI:29105"/>
    </ligand>
</feature>
<evidence type="ECO:0000256" key="8">
    <source>
        <dbReference type="SAM" id="Phobius"/>
    </source>
</evidence>
<protein>
    <submittedName>
        <fullName evidence="9">Hemolysin D</fullName>
    </submittedName>
</protein>
<dbReference type="AlphaFoldDB" id="A0A2W5S054"/>
<feature type="binding site" evidence="7">
    <location>
        <position position="192"/>
    </location>
    <ligand>
        <name>Zn(2+)</name>
        <dbReference type="ChEBI" id="CHEBI:29105"/>
    </ligand>
</feature>
<evidence type="ECO:0000256" key="6">
    <source>
        <dbReference type="ARBA" id="ARBA00023136"/>
    </source>
</evidence>
<dbReference type="NCBIfam" id="TIGR01065">
    <property type="entry name" value="hlyIII"/>
    <property type="match status" value="1"/>
</dbReference>
<organism evidence="9 10">
    <name type="scientific">Variovorax paradoxus</name>
    <dbReference type="NCBI Taxonomy" id="34073"/>
    <lineage>
        <taxon>Bacteria</taxon>
        <taxon>Pseudomonadati</taxon>
        <taxon>Pseudomonadota</taxon>
        <taxon>Betaproteobacteria</taxon>
        <taxon>Burkholderiales</taxon>
        <taxon>Comamonadaceae</taxon>
        <taxon>Variovorax</taxon>
    </lineage>
</organism>
<dbReference type="GO" id="GO:0005886">
    <property type="term" value="C:plasma membrane"/>
    <property type="evidence" value="ECO:0007669"/>
    <property type="project" value="UniProtKB-SubCell"/>
</dbReference>
<evidence type="ECO:0000313" key="9">
    <source>
        <dbReference type="EMBL" id="PZQ73113.1"/>
    </source>
</evidence>
<comment type="subcellular location">
    <subcellularLocation>
        <location evidence="1">Cell membrane</location>
        <topology evidence="1">Multi-pass membrane protein</topology>
    </subcellularLocation>
</comment>
<dbReference type="PANTHER" id="PTHR20855:SF3">
    <property type="entry name" value="LD03007P"/>
    <property type="match status" value="1"/>
</dbReference>
<sequence>MATPLIREQTLGEEIANAISHGLGCLLAIASLPILVQHAAQRGDPAQVVAASVFAGTAILLYLVSTLYHALPAGRAKGWFNRLDHASIYLFIAGSYMPYVLGVLKGAWGWSLFAIVWAAAALGVGAKLLDRLKHPLWSTGLYVAMGWVAVVAAVPLIERMSAAGLWWLLAGGVSYTLGAVVFLLDSRVRYAHFVWHLFVLGGSTCHFFAALWHSGARLA</sequence>
<dbReference type="InterPro" id="IPR005744">
    <property type="entry name" value="Hy-lIII"/>
</dbReference>
<accession>A0A2W5S054</accession>
<feature type="binding site" evidence="7">
    <location>
        <position position="196"/>
    </location>
    <ligand>
        <name>Zn(2+)</name>
        <dbReference type="ChEBI" id="CHEBI:29105"/>
    </ligand>
</feature>
<feature type="transmembrane region" description="Helical" evidence="8">
    <location>
        <begin position="107"/>
        <end position="129"/>
    </location>
</feature>
<dbReference type="Proteomes" id="UP000249135">
    <property type="component" value="Unassembled WGS sequence"/>
</dbReference>
<evidence type="ECO:0000256" key="2">
    <source>
        <dbReference type="ARBA" id="ARBA00008488"/>
    </source>
</evidence>
<feature type="transmembrane region" description="Helical" evidence="8">
    <location>
        <begin position="83"/>
        <end position="101"/>
    </location>
</feature>
<dbReference type="GO" id="GO:0140911">
    <property type="term" value="F:pore-forming activity"/>
    <property type="evidence" value="ECO:0007669"/>
    <property type="project" value="InterPro"/>
</dbReference>
<reference evidence="9 10" key="1">
    <citation type="submission" date="2017-08" db="EMBL/GenBank/DDBJ databases">
        <title>Infants hospitalized years apart are colonized by the same room-sourced microbial strains.</title>
        <authorList>
            <person name="Brooks B."/>
            <person name="Olm M.R."/>
            <person name="Firek B.A."/>
            <person name="Baker R."/>
            <person name="Thomas B.C."/>
            <person name="Morowitz M.J."/>
            <person name="Banfield J.F."/>
        </authorList>
    </citation>
    <scope>NUCLEOTIDE SEQUENCE [LARGE SCALE GENOMIC DNA]</scope>
    <source>
        <strain evidence="9">S2_005_003_R2_41</strain>
    </source>
</reference>
<evidence type="ECO:0000256" key="3">
    <source>
        <dbReference type="ARBA" id="ARBA00022475"/>
    </source>
</evidence>
<dbReference type="PANTHER" id="PTHR20855">
    <property type="entry name" value="ADIPOR/PROGESTIN RECEPTOR-RELATED"/>
    <property type="match status" value="1"/>
</dbReference>
<keyword evidence="4 8" id="KW-0812">Transmembrane</keyword>
<evidence type="ECO:0000256" key="1">
    <source>
        <dbReference type="ARBA" id="ARBA00004651"/>
    </source>
</evidence>
<dbReference type="InterPro" id="IPR004254">
    <property type="entry name" value="AdipoR/HlyIII-related"/>
</dbReference>
<keyword evidence="6 8" id="KW-0472">Membrane</keyword>
<evidence type="ECO:0000313" key="10">
    <source>
        <dbReference type="Proteomes" id="UP000249135"/>
    </source>
</evidence>